<proteinExistence type="predicted"/>
<evidence type="ECO:0000313" key="2">
    <source>
        <dbReference type="Proteomes" id="UP000290875"/>
    </source>
</evidence>
<protein>
    <recommendedName>
        <fullName evidence="3">Hemolysin XhlA</fullName>
    </recommendedName>
</protein>
<dbReference type="EMBL" id="QJSL01000017">
    <property type="protein sequence ID" value="RXW27789.1"/>
    <property type="molecule type" value="Genomic_DNA"/>
</dbReference>
<gene>
    <name evidence="1" type="ORF">DM877_17935</name>
</gene>
<dbReference type="Proteomes" id="UP000290875">
    <property type="component" value="Unassembled WGS sequence"/>
</dbReference>
<comment type="caution">
    <text evidence="1">The sequence shown here is derived from an EMBL/GenBank/DDBJ whole genome shotgun (WGS) entry which is preliminary data.</text>
</comment>
<sequence>MLERVKKLEEQMASLVTDVAVIKSNYATKEDLHKEIGSQTKWIAATIIGTTGLALAVAKYLFA</sequence>
<reference evidence="1 2" key="1">
    <citation type="submission" date="2018-06" db="EMBL/GenBank/DDBJ databases">
        <title>Carbapenemase-producing Enterobacteriaceae present in wastewater treatment plant effluent and nearby surface waters in the US.</title>
        <authorList>
            <person name="Mathys D.A."/>
            <person name="Mollenkopf D.F."/>
            <person name="Feicht S.M."/>
            <person name="Adams R.J."/>
            <person name="Albers A.L."/>
            <person name="Grooters S.V."/>
            <person name="Stuever D.M."/>
            <person name="Daniels J.B."/>
            <person name="Wittum T.E."/>
        </authorList>
    </citation>
    <scope>NUCLEOTIDE SEQUENCE [LARGE SCALE GENOMIC DNA]</scope>
    <source>
        <strain evidence="1 2">GEO_4_Eff_A</strain>
    </source>
</reference>
<name>A0A4Q2E4P9_ENTCL</name>
<accession>A0A4Q2E4P9</accession>
<dbReference type="AlphaFoldDB" id="A0A4Q2E4P9"/>
<evidence type="ECO:0000313" key="1">
    <source>
        <dbReference type="EMBL" id="RXW27789.1"/>
    </source>
</evidence>
<evidence type="ECO:0008006" key="3">
    <source>
        <dbReference type="Google" id="ProtNLM"/>
    </source>
</evidence>
<organism evidence="1 2">
    <name type="scientific">Enterobacter cloacae</name>
    <dbReference type="NCBI Taxonomy" id="550"/>
    <lineage>
        <taxon>Bacteria</taxon>
        <taxon>Pseudomonadati</taxon>
        <taxon>Pseudomonadota</taxon>
        <taxon>Gammaproteobacteria</taxon>
        <taxon>Enterobacterales</taxon>
        <taxon>Enterobacteriaceae</taxon>
        <taxon>Enterobacter</taxon>
        <taxon>Enterobacter cloacae complex</taxon>
    </lineage>
</organism>